<name>A0A226EW33_FOLCA</name>
<gene>
    <name evidence="2" type="ORF">Fcan01_02300</name>
</gene>
<organism evidence="2 3">
    <name type="scientific">Folsomia candida</name>
    <name type="common">Springtail</name>
    <dbReference type="NCBI Taxonomy" id="158441"/>
    <lineage>
        <taxon>Eukaryota</taxon>
        <taxon>Metazoa</taxon>
        <taxon>Ecdysozoa</taxon>
        <taxon>Arthropoda</taxon>
        <taxon>Hexapoda</taxon>
        <taxon>Collembola</taxon>
        <taxon>Entomobryomorpha</taxon>
        <taxon>Isotomoidea</taxon>
        <taxon>Isotomidae</taxon>
        <taxon>Proisotominae</taxon>
        <taxon>Folsomia</taxon>
    </lineage>
</organism>
<sequence>MSEFRAPQPPTQTRETHQSCQGQAKDVPFLALSQGYPAGIESTTAASKGKGAAMKGLRPLTLSLNLGVSWDVPRLGGKEGKQPPLLDTQYGPMYCDKSVAFYTRPTHQPRPHPRHLNYPATPPPPRVSCSPLPPRIAYMHERAGRRLYEDDFRYRFLRGCALESSRCKERLCCMGVGSSRMDHFHEEASGQAGQQMRHSAVSDALWRQGNVGGCLVSGCCALLSCSCFHLEIFGFIALNRIRILVLSSKTTLLLTPKLTQSYTAIDDPTIYQRWTCRYA</sequence>
<dbReference type="Proteomes" id="UP000198287">
    <property type="component" value="Unassembled WGS sequence"/>
</dbReference>
<keyword evidence="3" id="KW-1185">Reference proteome</keyword>
<comment type="caution">
    <text evidence="2">The sequence shown here is derived from an EMBL/GenBank/DDBJ whole genome shotgun (WGS) entry which is preliminary data.</text>
</comment>
<evidence type="ECO:0000256" key="1">
    <source>
        <dbReference type="SAM" id="MobiDB-lite"/>
    </source>
</evidence>
<evidence type="ECO:0000313" key="2">
    <source>
        <dbReference type="EMBL" id="OXA61729.1"/>
    </source>
</evidence>
<feature type="region of interest" description="Disordered" evidence="1">
    <location>
        <begin position="1"/>
        <end position="25"/>
    </location>
</feature>
<feature type="region of interest" description="Disordered" evidence="1">
    <location>
        <begin position="106"/>
        <end position="125"/>
    </location>
</feature>
<evidence type="ECO:0000313" key="3">
    <source>
        <dbReference type="Proteomes" id="UP000198287"/>
    </source>
</evidence>
<accession>A0A226EW33</accession>
<reference evidence="2 3" key="1">
    <citation type="submission" date="2015-12" db="EMBL/GenBank/DDBJ databases">
        <title>The genome of Folsomia candida.</title>
        <authorList>
            <person name="Faddeeva A."/>
            <person name="Derks M.F."/>
            <person name="Anvar Y."/>
            <person name="Smit S."/>
            <person name="Van Straalen N."/>
            <person name="Roelofs D."/>
        </authorList>
    </citation>
    <scope>NUCLEOTIDE SEQUENCE [LARGE SCALE GENOMIC DNA]</scope>
    <source>
        <strain evidence="2 3">VU population</strain>
        <tissue evidence="2">Whole body</tissue>
    </source>
</reference>
<proteinExistence type="predicted"/>
<dbReference type="AlphaFoldDB" id="A0A226EW33"/>
<dbReference type="EMBL" id="LNIX01000001">
    <property type="protein sequence ID" value="OXA61729.1"/>
    <property type="molecule type" value="Genomic_DNA"/>
</dbReference>
<protein>
    <submittedName>
        <fullName evidence="2">Uncharacterized protein</fullName>
    </submittedName>
</protein>